<keyword evidence="2" id="KW-0472">Membrane</keyword>
<proteinExistence type="predicted"/>
<feature type="compositionally biased region" description="Gly residues" evidence="1">
    <location>
        <begin position="389"/>
        <end position="399"/>
    </location>
</feature>
<feature type="compositionally biased region" description="Low complexity" evidence="1">
    <location>
        <begin position="939"/>
        <end position="962"/>
    </location>
</feature>
<feature type="region of interest" description="Disordered" evidence="1">
    <location>
        <begin position="593"/>
        <end position="613"/>
    </location>
</feature>
<feature type="transmembrane region" description="Helical" evidence="2">
    <location>
        <begin position="105"/>
        <end position="124"/>
    </location>
</feature>
<evidence type="ECO:0000256" key="2">
    <source>
        <dbReference type="SAM" id="Phobius"/>
    </source>
</evidence>
<gene>
    <name evidence="3" type="primary">PLEST004092</name>
    <name evidence="3" type="ORF">PLESTB_001119900</name>
</gene>
<feature type="region of interest" description="Disordered" evidence="1">
    <location>
        <begin position="646"/>
        <end position="667"/>
    </location>
</feature>
<protein>
    <submittedName>
        <fullName evidence="3">Uncharacterized protein</fullName>
    </submittedName>
</protein>
<evidence type="ECO:0000256" key="1">
    <source>
        <dbReference type="SAM" id="MobiDB-lite"/>
    </source>
</evidence>
<feature type="transmembrane region" description="Helical" evidence="2">
    <location>
        <begin position="412"/>
        <end position="434"/>
    </location>
</feature>
<sequence length="1230" mass="127723">MQIIKQFSTLMCVPVAGCALGRAFLDLHPPFDPAARRADALLAGFPCGEGSLSQLAFTLRTGAVLDPRPRLRLYDLNNLAYLSAQLLTLAIGIAVPSLYVRCRHFLFLAIHLASLLGAYLSTAFAPDGLLLLGVAAVLSSGRCLIPAIYFSWKSAAVLQLPSSLQLFVGPTMWLIFLWVTSAVDRRVTPSPSPPGDTVQHPHVGTGPAALLFVVIAVLPYLAARFYERHWLLPQYRAYLRSCGAEAEGGTGAGVGGIGGSASADDCSGRGRLYREINSPSSSPAGPQQEAAEAMAGHPYDQHQQQHQHQQPDSCREALTLAAAAIDAVPLYRSASGRGRTVVVDFKIPLPPGCSFDIAAARLSAAAVAKLNARLTEAQLGLAADLPQPDGGGGDGGGEPADGKSRRRRRRNLLRLQSLVCVEGCVQLLAVVQAVGQEVPAEPSSGGPLLRSDRIHTRQARLGLPAADASGYPADEDARVDTADFNAALEGLLDELEYGGSDGDDEAVQGPCPTGGALPPLLWPPVLRRLDEGSDAAGGIGCDGSGDGDTVLVLLPTGGTAVRCVVVGPVGRCHHQQQELYLDEELQAEELLPADAKCGDSSQREDGEGGSGGSEAAYRAVRIRLPPAARAASGVLSLHLLLPRAAADRGPPQTTADSSPPPPPALSAELSGSAAAAAAAADSSVATAAAAAAPNTELLATLPLLVLPDEAAEELRHLYRSSLFEGGESFLSALDQFLVLPPTSAAGGPSSQSSAGVGPTAQTLTAAATAAAAAAQHDSGLLSLAYDMGRALGEQYGSARPPVTLTFEAAGQLTEPFQQQPPTDPRVKSHLFWFLENRGMTACLRECHSAIEGARTAVMYSRDASGSLAAAALPAGPSATEGARRHGTSPSGTVPAASGGPATTVVPDTAGSSNSAATAAAAAAAGARLRSPASGGGSSGNVPAGRRSSSSRSEAPTSAADAGGARRRRSGLRSLLFGFWPPDLESAYQDFKAAQCCQQLDRAAPVMQLIIVTSALIHTFSAAMRQPPSTGGGGGGGPQQRQLYLQALSQVIYILVSIAVPSLLARVTTFDGRLRRNRLLLLRALLDYGTKALILMPGPWGDSLLTAPDVWIVFLCRRHGLLLYRGIWEPLVFQLSPRLAIWPALSSLMYTRLLTRPCFGGRWRPALLLAVCTSSCHLAISAATDSITRRKFLRARAAAAEAAVRGDGGGGAVSGGHHQKQAAARCCSDEE</sequence>
<feature type="region of interest" description="Disordered" evidence="1">
    <location>
        <begin position="874"/>
        <end position="911"/>
    </location>
</feature>
<dbReference type="AlphaFoldDB" id="A0A9W6BQQ0"/>
<reference evidence="3 4" key="1">
    <citation type="journal article" date="2023" name="Commun. Biol.">
        <title>Reorganization of the ancestral sex-determining regions during the evolution of trioecy in Pleodorina starrii.</title>
        <authorList>
            <person name="Takahashi K."/>
            <person name="Suzuki S."/>
            <person name="Kawai-Toyooka H."/>
            <person name="Yamamoto K."/>
            <person name="Hamaji T."/>
            <person name="Ootsuki R."/>
            <person name="Yamaguchi H."/>
            <person name="Kawachi M."/>
            <person name="Higashiyama T."/>
            <person name="Nozaki H."/>
        </authorList>
    </citation>
    <scope>NUCLEOTIDE SEQUENCE [LARGE SCALE GENOMIC DNA]</scope>
    <source>
        <strain evidence="3 4">NIES-4479</strain>
    </source>
</reference>
<dbReference type="Proteomes" id="UP001165080">
    <property type="component" value="Unassembled WGS sequence"/>
</dbReference>
<feature type="region of interest" description="Disordered" evidence="1">
    <location>
        <begin position="928"/>
        <end position="965"/>
    </location>
</feature>
<feature type="transmembrane region" description="Helical" evidence="2">
    <location>
        <begin position="203"/>
        <end position="223"/>
    </location>
</feature>
<feature type="compositionally biased region" description="Low complexity" evidence="1">
    <location>
        <begin position="301"/>
        <end position="310"/>
    </location>
</feature>
<comment type="caution">
    <text evidence="3">The sequence shown here is derived from an EMBL/GenBank/DDBJ whole genome shotgun (WGS) entry which is preliminary data.</text>
</comment>
<feature type="transmembrane region" description="Helical" evidence="2">
    <location>
        <begin position="7"/>
        <end position="25"/>
    </location>
</feature>
<keyword evidence="2" id="KW-1133">Transmembrane helix</keyword>
<feature type="transmembrane region" description="Helical" evidence="2">
    <location>
        <begin position="130"/>
        <end position="152"/>
    </location>
</feature>
<evidence type="ECO:0000313" key="3">
    <source>
        <dbReference type="EMBL" id="GLC56554.1"/>
    </source>
</evidence>
<organism evidence="3 4">
    <name type="scientific">Pleodorina starrii</name>
    <dbReference type="NCBI Taxonomy" id="330485"/>
    <lineage>
        <taxon>Eukaryota</taxon>
        <taxon>Viridiplantae</taxon>
        <taxon>Chlorophyta</taxon>
        <taxon>core chlorophytes</taxon>
        <taxon>Chlorophyceae</taxon>
        <taxon>CS clade</taxon>
        <taxon>Chlamydomonadales</taxon>
        <taxon>Volvocaceae</taxon>
        <taxon>Pleodorina</taxon>
    </lineage>
</organism>
<name>A0A9W6BQQ0_9CHLO</name>
<accession>A0A9W6BQQ0</accession>
<keyword evidence="4" id="KW-1185">Reference proteome</keyword>
<feature type="region of interest" description="Disordered" evidence="1">
    <location>
        <begin position="383"/>
        <end position="407"/>
    </location>
</feature>
<evidence type="ECO:0000313" key="4">
    <source>
        <dbReference type="Proteomes" id="UP001165080"/>
    </source>
</evidence>
<dbReference type="EMBL" id="BRXU01000016">
    <property type="protein sequence ID" value="GLC56554.1"/>
    <property type="molecule type" value="Genomic_DNA"/>
</dbReference>
<feature type="transmembrane region" description="Helical" evidence="2">
    <location>
        <begin position="164"/>
        <end position="183"/>
    </location>
</feature>
<feature type="transmembrane region" description="Helical" evidence="2">
    <location>
        <begin position="79"/>
        <end position="98"/>
    </location>
</feature>
<keyword evidence="2" id="KW-0812">Transmembrane</keyword>
<feature type="region of interest" description="Disordered" evidence="1">
    <location>
        <begin position="272"/>
        <end position="314"/>
    </location>
</feature>